<organism evidence="1 2">
    <name type="scientific">Cichorium intybus</name>
    <name type="common">Chicory</name>
    <dbReference type="NCBI Taxonomy" id="13427"/>
    <lineage>
        <taxon>Eukaryota</taxon>
        <taxon>Viridiplantae</taxon>
        <taxon>Streptophyta</taxon>
        <taxon>Embryophyta</taxon>
        <taxon>Tracheophyta</taxon>
        <taxon>Spermatophyta</taxon>
        <taxon>Magnoliopsida</taxon>
        <taxon>eudicotyledons</taxon>
        <taxon>Gunneridae</taxon>
        <taxon>Pentapetalae</taxon>
        <taxon>asterids</taxon>
        <taxon>campanulids</taxon>
        <taxon>Asterales</taxon>
        <taxon>Asteraceae</taxon>
        <taxon>Cichorioideae</taxon>
        <taxon>Cichorieae</taxon>
        <taxon>Cichoriinae</taxon>
        <taxon>Cichorium</taxon>
    </lineage>
</organism>
<name>A0ACB9GGK5_CICIN</name>
<keyword evidence="2" id="KW-1185">Reference proteome</keyword>
<dbReference type="EMBL" id="CM042010">
    <property type="protein sequence ID" value="KAI3782654.1"/>
    <property type="molecule type" value="Genomic_DNA"/>
</dbReference>
<protein>
    <submittedName>
        <fullName evidence="1">Uncharacterized protein</fullName>
    </submittedName>
</protein>
<comment type="caution">
    <text evidence="1">The sequence shown here is derived from an EMBL/GenBank/DDBJ whole genome shotgun (WGS) entry which is preliminary data.</text>
</comment>
<accession>A0ACB9GGK5</accession>
<reference evidence="1 2" key="2">
    <citation type="journal article" date="2022" name="Mol. Ecol. Resour.">
        <title>The genomes of chicory, endive, great burdock and yacon provide insights into Asteraceae paleo-polyploidization history and plant inulin production.</title>
        <authorList>
            <person name="Fan W."/>
            <person name="Wang S."/>
            <person name="Wang H."/>
            <person name="Wang A."/>
            <person name="Jiang F."/>
            <person name="Liu H."/>
            <person name="Zhao H."/>
            <person name="Xu D."/>
            <person name="Zhang Y."/>
        </authorList>
    </citation>
    <scope>NUCLEOTIDE SEQUENCE [LARGE SCALE GENOMIC DNA]</scope>
    <source>
        <strain evidence="2">cv. Punajuju</strain>
        <tissue evidence="1">Leaves</tissue>
    </source>
</reference>
<proteinExistence type="predicted"/>
<reference evidence="2" key="1">
    <citation type="journal article" date="2022" name="Mol. Ecol. Resour.">
        <title>The genomes of chicory, endive, great burdock and yacon provide insights into Asteraceae palaeo-polyploidization history and plant inulin production.</title>
        <authorList>
            <person name="Fan W."/>
            <person name="Wang S."/>
            <person name="Wang H."/>
            <person name="Wang A."/>
            <person name="Jiang F."/>
            <person name="Liu H."/>
            <person name="Zhao H."/>
            <person name="Xu D."/>
            <person name="Zhang Y."/>
        </authorList>
    </citation>
    <scope>NUCLEOTIDE SEQUENCE [LARGE SCALE GENOMIC DNA]</scope>
    <source>
        <strain evidence="2">cv. Punajuju</strain>
    </source>
</reference>
<dbReference type="Proteomes" id="UP001055811">
    <property type="component" value="Linkage Group LG02"/>
</dbReference>
<evidence type="ECO:0000313" key="1">
    <source>
        <dbReference type="EMBL" id="KAI3782654.1"/>
    </source>
</evidence>
<sequence>MFISIFSANFCALPPMISYEKEDKLSENTIPIFSTISPHGLEASINMVEEALASIALSFKRQETSKRILVIEKYRQRLSKFGKRPPNVETRSFPLSVHVRLEGWRVETRKRPDKTQDKFYHHKSSGRMFRSLVEVEKFIKYEIYPPKPRRPKKNALKARS</sequence>
<evidence type="ECO:0000313" key="2">
    <source>
        <dbReference type="Proteomes" id="UP001055811"/>
    </source>
</evidence>
<gene>
    <name evidence="1" type="ORF">L2E82_12707</name>
</gene>